<protein>
    <recommendedName>
        <fullName evidence="4">F-box domain-containing protein</fullName>
    </recommendedName>
</protein>
<reference evidence="2 3" key="1">
    <citation type="journal article" date="2019" name="Nat. Ecol. Evol.">
        <title>Megaphylogeny resolves global patterns of mushroom evolution.</title>
        <authorList>
            <person name="Varga T."/>
            <person name="Krizsan K."/>
            <person name="Foldi C."/>
            <person name="Dima B."/>
            <person name="Sanchez-Garcia M."/>
            <person name="Sanchez-Ramirez S."/>
            <person name="Szollosi G.J."/>
            <person name="Szarkandi J.G."/>
            <person name="Papp V."/>
            <person name="Albert L."/>
            <person name="Andreopoulos W."/>
            <person name="Angelini C."/>
            <person name="Antonin V."/>
            <person name="Barry K.W."/>
            <person name="Bougher N.L."/>
            <person name="Buchanan P."/>
            <person name="Buyck B."/>
            <person name="Bense V."/>
            <person name="Catcheside P."/>
            <person name="Chovatia M."/>
            <person name="Cooper J."/>
            <person name="Damon W."/>
            <person name="Desjardin D."/>
            <person name="Finy P."/>
            <person name="Geml J."/>
            <person name="Haridas S."/>
            <person name="Hughes K."/>
            <person name="Justo A."/>
            <person name="Karasinski D."/>
            <person name="Kautmanova I."/>
            <person name="Kiss B."/>
            <person name="Kocsube S."/>
            <person name="Kotiranta H."/>
            <person name="LaButti K.M."/>
            <person name="Lechner B.E."/>
            <person name="Liimatainen K."/>
            <person name="Lipzen A."/>
            <person name="Lukacs Z."/>
            <person name="Mihaltcheva S."/>
            <person name="Morgado L.N."/>
            <person name="Niskanen T."/>
            <person name="Noordeloos M.E."/>
            <person name="Ohm R.A."/>
            <person name="Ortiz-Santana B."/>
            <person name="Ovrebo C."/>
            <person name="Racz N."/>
            <person name="Riley R."/>
            <person name="Savchenko A."/>
            <person name="Shiryaev A."/>
            <person name="Soop K."/>
            <person name="Spirin V."/>
            <person name="Szebenyi C."/>
            <person name="Tomsovsky M."/>
            <person name="Tulloss R.E."/>
            <person name="Uehling J."/>
            <person name="Grigoriev I.V."/>
            <person name="Vagvolgyi C."/>
            <person name="Papp T."/>
            <person name="Martin F.M."/>
            <person name="Miettinen O."/>
            <person name="Hibbett D.S."/>
            <person name="Nagy L.G."/>
        </authorList>
    </citation>
    <scope>NUCLEOTIDE SEQUENCE [LARGE SCALE GENOMIC DNA]</scope>
    <source>
        <strain evidence="2 3">FP101781</strain>
    </source>
</reference>
<gene>
    <name evidence="2" type="ORF">FA13DRAFT_1734604</name>
</gene>
<accession>A0A4Y7T644</accession>
<name>A0A4Y7T644_COPMI</name>
<evidence type="ECO:0000313" key="3">
    <source>
        <dbReference type="Proteomes" id="UP000298030"/>
    </source>
</evidence>
<evidence type="ECO:0008006" key="4">
    <source>
        <dbReference type="Google" id="ProtNLM"/>
    </source>
</evidence>
<proteinExistence type="predicted"/>
<organism evidence="2 3">
    <name type="scientific">Coprinellus micaceus</name>
    <name type="common">Glistening ink-cap mushroom</name>
    <name type="synonym">Coprinus micaceus</name>
    <dbReference type="NCBI Taxonomy" id="71717"/>
    <lineage>
        <taxon>Eukaryota</taxon>
        <taxon>Fungi</taxon>
        <taxon>Dikarya</taxon>
        <taxon>Basidiomycota</taxon>
        <taxon>Agaricomycotina</taxon>
        <taxon>Agaricomycetes</taxon>
        <taxon>Agaricomycetidae</taxon>
        <taxon>Agaricales</taxon>
        <taxon>Agaricineae</taxon>
        <taxon>Psathyrellaceae</taxon>
        <taxon>Coprinellus</taxon>
    </lineage>
</organism>
<dbReference type="OrthoDB" id="3251489at2759"/>
<comment type="caution">
    <text evidence="2">The sequence shown here is derived from an EMBL/GenBank/DDBJ whole genome shotgun (WGS) entry which is preliminary data.</text>
</comment>
<feature type="region of interest" description="Disordered" evidence="1">
    <location>
        <begin position="400"/>
        <end position="419"/>
    </location>
</feature>
<dbReference type="Proteomes" id="UP000298030">
    <property type="component" value="Unassembled WGS sequence"/>
</dbReference>
<evidence type="ECO:0000256" key="1">
    <source>
        <dbReference type="SAM" id="MobiDB-lite"/>
    </source>
</evidence>
<dbReference type="STRING" id="71717.A0A4Y7T644"/>
<sequence length="507" mass="55723">MLNSYYQAALSPFDRLPLELHAEIFSHALPAFPHLDDNGGAPMIIARVCGTWRSLVLSTPKLWASFEIEVQDTSDGETPNELLNPDTVKLLHSVQVWLDRSRNHPLSVRLIHMPTTPTPNSLSAQLLAMLAVHARRWRHVEFMLPSTSFSESQGLFSEELHALKHLKIHMKGQWDGNGGANSLLVMNIPWAQLTTVDLRLDHAHLLNLDEFADLLKGAANLVSCSFNVNCIMSAESARKSSSIQDSLRLPALEKLHLVLQGGSPTGLGFPNAQAQLLSTAQNPFLTPEQSLSTFLSLFSHCKLTHLHLDWLVDSSNTAPAVGSGWEATSYSSFRSLLKTLSPTLHSLRLAYLPLGEDQLLQGLAQLSTAGKVRELDLRFPIADHEQDPITDKFLQSLTRPSASGGAHRQAPVEKKRNGVVQGEPPAQLLNFAGLQMLLVHCSGERCNEKSISGLVDSRTDGAMQGEGLPITQVHFYSMYPVMLDASQRIDAWAKAGIDVKFESVVTL</sequence>
<dbReference type="EMBL" id="QPFP01000027">
    <property type="protein sequence ID" value="TEB29418.1"/>
    <property type="molecule type" value="Genomic_DNA"/>
</dbReference>
<evidence type="ECO:0000313" key="2">
    <source>
        <dbReference type="EMBL" id="TEB29418.1"/>
    </source>
</evidence>
<dbReference type="AlphaFoldDB" id="A0A4Y7T644"/>
<keyword evidence="3" id="KW-1185">Reference proteome</keyword>